<protein>
    <recommendedName>
        <fullName evidence="2">DNA-directed DNA polymerase family A palm domain-containing protein</fullName>
    </recommendedName>
</protein>
<proteinExistence type="predicted"/>
<dbReference type="Gene3D" id="3.30.70.370">
    <property type="match status" value="1"/>
</dbReference>
<evidence type="ECO:0000313" key="5">
    <source>
        <dbReference type="EMBL" id="KKN09446.1"/>
    </source>
</evidence>
<evidence type="ECO:0000259" key="2">
    <source>
        <dbReference type="SMART" id="SM00482"/>
    </source>
</evidence>
<sequence>MFNIAYIGPHDYNEEQLVERLKSESPLVISIDTETISLKDRTCIGIGIGLNAREAVYFPILPDESRYLDLCWKLLSSPSVKAFCNALYDLYAMTEYRADGEQGGGAWLDAIVQEARLPSWLGHGRLADISTMSHIQALSSRTLADMSRAYAGFKIDTIEDILPERQNMLDLETAEVARKCMDDCLATYRVYDKMGGPTWWSADAHTWSYEPNWYDGCDPLEPTSYTVTQAMKDCYQVDMKLVPLLMCMSRRGIALRTDLVEDWYKRTSSARLQMEDICLDEGFNPASPQQVGIGLANRGNILPFTKSKKQLATGEAILSQLTDPLAVTVLKFREYSTLKNNFLEPWMGFDEERVAHILARVYNHYRMDLSTARLSAYDFHLQNIPERIREIFAPDTGLWTDFDLSQIELRLFAYITKDPVMLQAYKDGSDIHATTQEALWPGTDPKDKQMRRRAKVFNFAKIFYAVIRSLAAYTKLPEEVCRAHDNTWRETYPVAHQWMKSQEEGEDWIENLYGRRCRLPNEIYTTWKHKVNCRICYPTQSGAAEIIKRIMLELEKLGMDQALQVHDSVLIEGRVELPPELAHICPEIHTPFNAPVSPYWS</sequence>
<dbReference type="SUPFAM" id="SSF56672">
    <property type="entry name" value="DNA/RNA polymerases"/>
    <property type="match status" value="1"/>
</dbReference>
<dbReference type="GO" id="GO:0006302">
    <property type="term" value="P:double-strand break repair"/>
    <property type="evidence" value="ECO:0007669"/>
    <property type="project" value="TreeGrafter"/>
</dbReference>
<dbReference type="InterPro" id="IPR012337">
    <property type="entry name" value="RNaseH-like_sf"/>
</dbReference>
<dbReference type="Gene3D" id="1.20.1060.10">
    <property type="entry name" value="Taq DNA Polymerase, Chain T, domain 4"/>
    <property type="match status" value="1"/>
</dbReference>
<dbReference type="AlphaFoldDB" id="A0A0F9QNE9"/>
<dbReference type="InterPro" id="IPR043502">
    <property type="entry name" value="DNA/RNA_pol_sf"/>
</dbReference>
<dbReference type="SMART" id="SM00482">
    <property type="entry name" value="POLAc"/>
    <property type="match status" value="1"/>
</dbReference>
<dbReference type="EMBL" id="LAZR01005125">
    <property type="protein sequence ID" value="KKN02657.1"/>
    <property type="molecule type" value="Genomic_DNA"/>
</dbReference>
<dbReference type="PANTHER" id="PTHR10133:SF27">
    <property type="entry name" value="DNA POLYMERASE NU"/>
    <property type="match status" value="1"/>
</dbReference>
<comment type="caution">
    <text evidence="4">The sequence shown here is derived from an EMBL/GenBank/DDBJ whole genome shotgun (WGS) entry which is preliminary data.</text>
</comment>
<evidence type="ECO:0000256" key="1">
    <source>
        <dbReference type="ARBA" id="ARBA00022705"/>
    </source>
</evidence>
<dbReference type="InterPro" id="IPR001098">
    <property type="entry name" value="DNA-dir_DNA_pol_A_palm_dom"/>
</dbReference>
<dbReference type="GO" id="GO:0003677">
    <property type="term" value="F:DNA binding"/>
    <property type="evidence" value="ECO:0007669"/>
    <property type="project" value="InterPro"/>
</dbReference>
<feature type="domain" description="DNA-directed DNA polymerase family A palm" evidence="2">
    <location>
        <begin position="385"/>
        <end position="577"/>
    </location>
</feature>
<dbReference type="PRINTS" id="PR00868">
    <property type="entry name" value="DNAPOLI"/>
</dbReference>
<dbReference type="InterPro" id="IPR036397">
    <property type="entry name" value="RNaseH_sf"/>
</dbReference>
<keyword evidence="1" id="KW-0235">DNA replication</keyword>
<dbReference type="GO" id="GO:0006261">
    <property type="term" value="P:DNA-templated DNA replication"/>
    <property type="evidence" value="ECO:0007669"/>
    <property type="project" value="InterPro"/>
</dbReference>
<reference evidence="4" key="1">
    <citation type="journal article" date="2015" name="Nature">
        <title>Complex archaea that bridge the gap between prokaryotes and eukaryotes.</title>
        <authorList>
            <person name="Spang A."/>
            <person name="Saw J.H."/>
            <person name="Jorgensen S.L."/>
            <person name="Zaremba-Niedzwiedzka K."/>
            <person name="Martijn J."/>
            <person name="Lind A.E."/>
            <person name="van Eijk R."/>
            <person name="Schleper C."/>
            <person name="Guy L."/>
            <person name="Ettema T.J."/>
        </authorList>
    </citation>
    <scope>NUCLEOTIDE SEQUENCE</scope>
</reference>
<evidence type="ECO:0000313" key="4">
    <source>
        <dbReference type="EMBL" id="KKN06818.1"/>
    </source>
</evidence>
<dbReference type="Gene3D" id="3.30.420.10">
    <property type="entry name" value="Ribonuclease H-like superfamily/Ribonuclease H"/>
    <property type="match status" value="1"/>
</dbReference>
<accession>A0A0F9QNE9</accession>
<dbReference type="Pfam" id="PF00476">
    <property type="entry name" value="DNA_pol_A"/>
    <property type="match status" value="1"/>
</dbReference>
<dbReference type="PANTHER" id="PTHR10133">
    <property type="entry name" value="DNA POLYMERASE I"/>
    <property type="match status" value="1"/>
</dbReference>
<dbReference type="GO" id="GO:0003887">
    <property type="term" value="F:DNA-directed DNA polymerase activity"/>
    <property type="evidence" value="ECO:0007669"/>
    <property type="project" value="InterPro"/>
</dbReference>
<dbReference type="SUPFAM" id="SSF53098">
    <property type="entry name" value="Ribonuclease H-like"/>
    <property type="match status" value="1"/>
</dbReference>
<dbReference type="InterPro" id="IPR002298">
    <property type="entry name" value="DNA_polymerase_A"/>
</dbReference>
<organism evidence="4">
    <name type="scientific">marine sediment metagenome</name>
    <dbReference type="NCBI Taxonomy" id="412755"/>
    <lineage>
        <taxon>unclassified sequences</taxon>
        <taxon>metagenomes</taxon>
        <taxon>ecological metagenomes</taxon>
    </lineage>
</organism>
<dbReference type="EMBL" id="LAZR01004640">
    <property type="protein sequence ID" value="KKN06818.1"/>
    <property type="molecule type" value="Genomic_DNA"/>
</dbReference>
<dbReference type="Gene3D" id="1.10.150.20">
    <property type="entry name" value="5' to 3' exonuclease, C-terminal subdomain"/>
    <property type="match status" value="1"/>
</dbReference>
<evidence type="ECO:0000313" key="3">
    <source>
        <dbReference type="EMBL" id="KKN02657.1"/>
    </source>
</evidence>
<gene>
    <name evidence="5" type="ORF">LCGC14_1046650</name>
    <name evidence="4" type="ORF">LCGC14_1073300</name>
    <name evidence="3" type="ORF">LCGC14_1115390</name>
</gene>
<name>A0A0F9QNE9_9ZZZZ</name>
<dbReference type="EMBL" id="LAZR01004347">
    <property type="protein sequence ID" value="KKN09446.1"/>
    <property type="molecule type" value="Genomic_DNA"/>
</dbReference>